<reference evidence="2 3" key="2">
    <citation type="journal article" date="2006" name="J. Microbiol. Methods">
        <title>Genomic flank-sequencing of plasposon insertion sites for rapid identification of functional genes.</title>
        <authorList>
            <person name="Leveau J.H."/>
            <person name="Gerards S."/>
            <person name="Fritsche K."/>
            <person name="Zondag G."/>
            <person name="van Veen J.A."/>
        </authorList>
    </citation>
    <scope>NUCLEOTIDE SEQUENCE [LARGE SCALE GENOMIC DNA]</scope>
    <source>
        <strain evidence="2 3">Ter331</strain>
    </source>
</reference>
<feature type="transmembrane region" description="Helical" evidence="1">
    <location>
        <begin position="52"/>
        <end position="71"/>
    </location>
</feature>
<reference evidence="2 3" key="1">
    <citation type="journal article" date="2004" name="Environ. Microbiol.">
        <title>Phylogeny-function analysis of (meta)genomic libraries: screening for expression of ribosomal RNA genes by large-insert library fluorescent in situ hybridization (LIL-FISH).</title>
        <authorList>
            <person name="Leveau J.H."/>
            <person name="Gerards S."/>
            <person name="de Boer W."/>
            <person name="van Veen J.A."/>
        </authorList>
    </citation>
    <scope>NUCLEOTIDE SEQUENCE [LARGE SCALE GENOMIC DNA]</scope>
    <source>
        <strain evidence="2 3">Ter331</strain>
    </source>
</reference>
<dbReference type="EMBL" id="CP002745">
    <property type="protein sequence ID" value="AEK63528.1"/>
    <property type="molecule type" value="Genomic_DNA"/>
</dbReference>
<keyword evidence="1" id="KW-0812">Transmembrane</keyword>
<dbReference type="AlphaFoldDB" id="G0ADI6"/>
<evidence type="ECO:0000313" key="3">
    <source>
        <dbReference type="Proteomes" id="UP000008392"/>
    </source>
</evidence>
<keyword evidence="3" id="KW-1185">Reference proteome</keyword>
<dbReference type="eggNOG" id="ENOG5033BN9">
    <property type="taxonomic scope" value="Bacteria"/>
</dbReference>
<proteinExistence type="predicted"/>
<reference evidence="2 3" key="4">
    <citation type="journal article" date="2010" name="Environ. Microbiol.">
        <title>The bacterial genus Collimonas: mycophagy, weathering and other adaptive solutions to life in oligotrophic soil environments.</title>
        <authorList>
            <person name="Leveau J.H."/>
            <person name="Uroz S."/>
            <person name="de Boer W."/>
        </authorList>
    </citation>
    <scope>NUCLEOTIDE SEQUENCE [LARGE SCALE GENOMIC DNA]</scope>
    <source>
        <strain evidence="2 3">Ter331</strain>
    </source>
</reference>
<reference evidence="2 3" key="5">
    <citation type="journal article" date="2011" name="ISME J.">
        <title>Dual transcriptional profiling of a bacterial/fungal confrontation: Collimonas fungivorans versus Aspergillus niger.</title>
        <authorList>
            <person name="Mela F."/>
            <person name="Fritsche K."/>
            <person name="de Boer W."/>
            <person name="van Veen J.A."/>
            <person name="de Graaff L.H."/>
            <person name="van den Berg M."/>
            <person name="Leveau J.H."/>
        </authorList>
    </citation>
    <scope>NUCLEOTIDE SEQUENCE [LARGE SCALE GENOMIC DNA]</scope>
    <source>
        <strain evidence="2 3">Ter331</strain>
    </source>
</reference>
<evidence type="ECO:0000256" key="1">
    <source>
        <dbReference type="SAM" id="Phobius"/>
    </source>
</evidence>
<accession>G0ADI6</accession>
<reference evidence="2 3" key="3">
    <citation type="journal article" date="2008" name="FEMS Microbiol. Ecol.">
        <title>Identification and characterization of genes underlying chitinolysis in Collimonas fungivorans Ter331.</title>
        <authorList>
            <person name="Fritsche K."/>
            <person name="de Boer W."/>
            <person name="Gerards S."/>
            <person name="van den Berg M."/>
            <person name="van Veen J.A."/>
            <person name="Leveau J.H."/>
        </authorList>
    </citation>
    <scope>NUCLEOTIDE SEQUENCE [LARGE SCALE GENOMIC DNA]</scope>
    <source>
        <strain evidence="2 3">Ter331</strain>
    </source>
</reference>
<sequence length="103" mass="11145">MQDSIGLIPYCFGYARPVVNQLFRLAFKHEKTILKLQYIKEMTMVNLVMNNLLFFVPAAIAGVVLCGEVPVASKVARGSLRAIGAVCGALLALIILEAIPALL</sequence>
<dbReference type="RefSeq" id="WP_014007680.1">
    <property type="nucleotide sequence ID" value="NC_015856.1"/>
</dbReference>
<protein>
    <submittedName>
        <fullName evidence="2">Uncharacterized protein</fullName>
    </submittedName>
</protein>
<reference evidence="3" key="6">
    <citation type="submission" date="2011-05" db="EMBL/GenBank/DDBJ databases">
        <title>Complete sequence of Collimonas fungivorans Ter331.</title>
        <authorList>
            <person name="Leveau J.H."/>
        </authorList>
    </citation>
    <scope>NUCLEOTIDE SEQUENCE [LARGE SCALE GENOMIC DNA]</scope>
    <source>
        <strain evidence="3">Ter331</strain>
    </source>
</reference>
<keyword evidence="1" id="KW-0472">Membrane</keyword>
<dbReference type="Proteomes" id="UP000008392">
    <property type="component" value="Chromosome"/>
</dbReference>
<feature type="transmembrane region" description="Helical" evidence="1">
    <location>
        <begin position="83"/>
        <end position="102"/>
    </location>
</feature>
<evidence type="ECO:0000313" key="2">
    <source>
        <dbReference type="EMBL" id="AEK63528.1"/>
    </source>
</evidence>
<dbReference type="KEGG" id="cfu:CFU_3704"/>
<name>G0ADI6_COLFT</name>
<gene>
    <name evidence="2" type="ordered locus">CFU_3704</name>
</gene>
<dbReference type="HOGENOM" id="CLU_2258943_0_0_4"/>
<organism evidence="2 3">
    <name type="scientific">Collimonas fungivorans (strain Ter331)</name>
    <dbReference type="NCBI Taxonomy" id="1005048"/>
    <lineage>
        <taxon>Bacteria</taxon>
        <taxon>Pseudomonadati</taxon>
        <taxon>Pseudomonadota</taxon>
        <taxon>Betaproteobacteria</taxon>
        <taxon>Burkholderiales</taxon>
        <taxon>Oxalobacteraceae</taxon>
        <taxon>Collimonas</taxon>
    </lineage>
</organism>
<keyword evidence="1" id="KW-1133">Transmembrane helix</keyword>